<dbReference type="EMBL" id="LVHF01000029">
    <property type="protein sequence ID" value="OAN13016.1"/>
    <property type="molecule type" value="Genomic_DNA"/>
</dbReference>
<dbReference type="RefSeq" id="WP_068332889.1">
    <property type="nucleotide sequence ID" value="NZ_LVHF01000029.1"/>
</dbReference>
<comment type="subcellular location">
    <subcellularLocation>
        <location evidence="1">Cell inner membrane</location>
        <topology evidence="1">Lipid-anchor</topology>
    </subcellularLocation>
</comment>
<dbReference type="InterPro" id="IPR006143">
    <property type="entry name" value="RND_pump_MFP"/>
</dbReference>
<feature type="domain" description="Multidrug resistance protein MdtA-like alpha-helical hairpin" evidence="4">
    <location>
        <begin position="99"/>
        <end position="167"/>
    </location>
</feature>
<evidence type="ECO:0000256" key="3">
    <source>
        <dbReference type="SAM" id="Coils"/>
    </source>
</evidence>
<dbReference type="SUPFAM" id="SSF111369">
    <property type="entry name" value="HlyD-like secretion proteins"/>
    <property type="match status" value="1"/>
</dbReference>
<dbReference type="InterPro" id="IPR058625">
    <property type="entry name" value="MdtA-like_BSH"/>
</dbReference>
<dbReference type="Gene3D" id="2.40.420.20">
    <property type="match status" value="1"/>
</dbReference>
<dbReference type="AlphaFoldDB" id="A0A178K7G7"/>
<dbReference type="PROSITE" id="PS51257">
    <property type="entry name" value="PROKAR_LIPOPROTEIN"/>
    <property type="match status" value="1"/>
</dbReference>
<dbReference type="Proteomes" id="UP000078503">
    <property type="component" value="Unassembled WGS sequence"/>
</dbReference>
<evidence type="ECO:0000256" key="1">
    <source>
        <dbReference type="ARBA" id="ARBA00004519"/>
    </source>
</evidence>
<dbReference type="GO" id="GO:0005886">
    <property type="term" value="C:plasma membrane"/>
    <property type="evidence" value="ECO:0007669"/>
    <property type="project" value="TreeGrafter"/>
</dbReference>
<evidence type="ECO:0000259" key="4">
    <source>
        <dbReference type="Pfam" id="PF25876"/>
    </source>
</evidence>
<evidence type="ECO:0000259" key="5">
    <source>
        <dbReference type="Pfam" id="PF25917"/>
    </source>
</evidence>
<dbReference type="Gene3D" id="1.10.287.470">
    <property type="entry name" value="Helix hairpin bin"/>
    <property type="match status" value="1"/>
</dbReference>
<dbReference type="OrthoDB" id="9800613at2"/>
<dbReference type="GO" id="GO:0030313">
    <property type="term" value="C:cell envelope"/>
    <property type="evidence" value="ECO:0007669"/>
    <property type="project" value="UniProtKB-SubCell"/>
</dbReference>
<evidence type="ECO:0000259" key="6">
    <source>
        <dbReference type="Pfam" id="PF25944"/>
    </source>
</evidence>
<evidence type="ECO:0000259" key="7">
    <source>
        <dbReference type="Pfam" id="PF25967"/>
    </source>
</evidence>
<dbReference type="NCBIfam" id="TIGR01730">
    <property type="entry name" value="RND_mfp"/>
    <property type="match status" value="1"/>
</dbReference>
<dbReference type="STRING" id="858640.A3K86_15220"/>
<feature type="coiled-coil region" evidence="3">
    <location>
        <begin position="98"/>
        <end position="163"/>
    </location>
</feature>
<dbReference type="Pfam" id="PF25876">
    <property type="entry name" value="HH_MFP_RND"/>
    <property type="match status" value="1"/>
</dbReference>
<feature type="domain" description="Multidrug resistance protein MdtA-like barrel-sandwich hybrid" evidence="5">
    <location>
        <begin position="59"/>
        <end position="191"/>
    </location>
</feature>
<gene>
    <name evidence="8" type="ORF">A3K86_15220</name>
</gene>
<accession>A0A178K7G7</accession>
<comment type="similarity">
    <text evidence="2">Belongs to the membrane fusion protein (MFP) (TC 8.A.1) family.</text>
</comment>
<name>A0A178K7G7_9GAMM</name>
<dbReference type="Pfam" id="PF25944">
    <property type="entry name" value="Beta-barrel_RND"/>
    <property type="match status" value="1"/>
</dbReference>
<evidence type="ECO:0000313" key="8">
    <source>
        <dbReference type="EMBL" id="OAN13016.1"/>
    </source>
</evidence>
<dbReference type="PANTHER" id="PTHR30158">
    <property type="entry name" value="ACRA/E-RELATED COMPONENT OF DRUG EFFLUX TRANSPORTER"/>
    <property type="match status" value="1"/>
</dbReference>
<dbReference type="InterPro" id="IPR058627">
    <property type="entry name" value="MdtA-like_C"/>
</dbReference>
<feature type="domain" description="Multidrug resistance protein MdtA-like C-terminal permuted SH3" evidence="7">
    <location>
        <begin position="298"/>
        <end position="355"/>
    </location>
</feature>
<dbReference type="InterPro" id="IPR058624">
    <property type="entry name" value="MdtA-like_HH"/>
</dbReference>
<dbReference type="GO" id="GO:0022857">
    <property type="term" value="F:transmembrane transporter activity"/>
    <property type="evidence" value="ECO:0007669"/>
    <property type="project" value="InterPro"/>
</dbReference>
<comment type="caution">
    <text evidence="8">The sequence shown here is derived from an EMBL/GenBank/DDBJ whole genome shotgun (WGS) entry which is preliminary data.</text>
</comment>
<keyword evidence="9" id="KW-1185">Reference proteome</keyword>
<reference evidence="8 9" key="1">
    <citation type="submission" date="2016-03" db="EMBL/GenBank/DDBJ databases">
        <title>Photobacterium proteolyticum sp. nov. a protease producing bacterium isolated from ocean sediments of Laizhou Bay.</title>
        <authorList>
            <person name="Li Y."/>
        </authorList>
    </citation>
    <scope>NUCLEOTIDE SEQUENCE [LARGE SCALE GENOMIC DNA]</scope>
    <source>
        <strain evidence="8 9">R-40508</strain>
    </source>
</reference>
<feature type="domain" description="Multidrug resistance protein MdtA-like beta-barrel" evidence="6">
    <location>
        <begin position="203"/>
        <end position="290"/>
    </location>
</feature>
<keyword evidence="3" id="KW-0175">Coiled coil</keyword>
<dbReference type="InterPro" id="IPR058626">
    <property type="entry name" value="MdtA-like_b-barrel"/>
</dbReference>
<dbReference type="Gene3D" id="2.40.50.100">
    <property type="match status" value="1"/>
</dbReference>
<proteinExistence type="inferred from homology"/>
<evidence type="ECO:0000256" key="2">
    <source>
        <dbReference type="ARBA" id="ARBA00009477"/>
    </source>
</evidence>
<evidence type="ECO:0000313" key="9">
    <source>
        <dbReference type="Proteomes" id="UP000078503"/>
    </source>
</evidence>
<protein>
    <submittedName>
        <fullName evidence="8">Efflux transporter periplasmic adaptor subunit</fullName>
    </submittedName>
</protein>
<dbReference type="Gene3D" id="2.40.30.170">
    <property type="match status" value="1"/>
</dbReference>
<dbReference type="Pfam" id="PF25967">
    <property type="entry name" value="RND-MFP_C"/>
    <property type="match status" value="1"/>
</dbReference>
<organism evidence="8 9">
    <name type="scientific">Photobacterium jeanii</name>
    <dbReference type="NCBI Taxonomy" id="858640"/>
    <lineage>
        <taxon>Bacteria</taxon>
        <taxon>Pseudomonadati</taxon>
        <taxon>Pseudomonadota</taxon>
        <taxon>Gammaproteobacteria</taxon>
        <taxon>Vibrionales</taxon>
        <taxon>Vibrionaceae</taxon>
        <taxon>Photobacterium</taxon>
    </lineage>
</organism>
<dbReference type="GO" id="GO:0046677">
    <property type="term" value="P:response to antibiotic"/>
    <property type="evidence" value="ECO:0007669"/>
    <property type="project" value="TreeGrafter"/>
</dbReference>
<sequence length="379" mass="40846">MNKKIIAAAICAGLLVGCGDQLSGQHAMPAPLVATQAVKVIDYQQGKQYVGRTEAQEDAAIIAQVSGYLKERFFTEGQMVKAGQLLYQIDPAAYEAKVASAEAAIAQAKAELSNAEQNWQRNKNLLPKGSISQSDFDRSTATKLSAEAQLKAAKAQLHLAEVDLSHTKIVAPFDGRISDSKASIGDLVSPSTGALTTLVSLDPMHTTFKVSERERLNLGIDALDGAGSGNENIEVVMSLGQGKTYDHLGFVDYIGNRIDLKTGTISLRASFPNPDHTLLPGQHVQVFLREKQPVQVNVIPRRAVQSDLEGDFVMVLTEDKVAERRNVELGPQTEQGVIIRQGITQDDVVLTKGLQSVRNGMSVRIEEPVAAPSKDQPQA</sequence>
<dbReference type="Pfam" id="PF25917">
    <property type="entry name" value="BSH_RND"/>
    <property type="match status" value="1"/>
</dbReference>